<dbReference type="PROSITE" id="PS00785">
    <property type="entry name" value="5_NUCLEOTIDASE_1"/>
    <property type="match status" value="1"/>
</dbReference>
<dbReference type="GO" id="GO:0000166">
    <property type="term" value="F:nucleotide binding"/>
    <property type="evidence" value="ECO:0007669"/>
    <property type="project" value="UniProtKB-KW"/>
</dbReference>
<evidence type="ECO:0000313" key="7">
    <source>
        <dbReference type="Proteomes" id="UP000008963"/>
    </source>
</evidence>
<dbReference type="InterPro" id="IPR004843">
    <property type="entry name" value="Calcineurin-like_PHP"/>
</dbReference>
<protein>
    <submittedName>
        <fullName evidence="6">5'-nucleotidase</fullName>
    </submittedName>
</protein>
<dbReference type="HOGENOM" id="CLU_518530_0_0_7"/>
<dbReference type="Proteomes" id="UP000008963">
    <property type="component" value="Chromosome"/>
</dbReference>
<dbReference type="SUPFAM" id="SSF56300">
    <property type="entry name" value="Metallo-dependent phosphatases"/>
    <property type="match status" value="1"/>
</dbReference>
<accession>E1X3E4</accession>
<feature type="domain" description="Calcineurin-like phosphoesterase" evidence="4">
    <location>
        <begin position="24"/>
        <end position="234"/>
    </location>
</feature>
<dbReference type="Gene3D" id="3.60.21.10">
    <property type="match status" value="1"/>
</dbReference>
<dbReference type="GO" id="GO:0046872">
    <property type="term" value="F:metal ion binding"/>
    <property type="evidence" value="ECO:0007669"/>
    <property type="project" value="InterPro"/>
</dbReference>
<dbReference type="GO" id="GO:0030288">
    <property type="term" value="C:outer membrane-bounded periplasmic space"/>
    <property type="evidence" value="ECO:0007669"/>
    <property type="project" value="TreeGrafter"/>
</dbReference>
<dbReference type="Pfam" id="PF02872">
    <property type="entry name" value="5_nucleotid_C"/>
    <property type="match status" value="1"/>
</dbReference>
<comment type="similarity">
    <text evidence="1 3">Belongs to the 5'-nucleotidase family.</text>
</comment>
<dbReference type="Gene3D" id="3.90.780.10">
    <property type="entry name" value="5'-Nucleotidase, C-terminal domain"/>
    <property type="match status" value="1"/>
</dbReference>
<evidence type="ECO:0000256" key="2">
    <source>
        <dbReference type="ARBA" id="ARBA00022729"/>
    </source>
</evidence>
<dbReference type="PRINTS" id="PR01607">
    <property type="entry name" value="APYRASEFAMLY"/>
</dbReference>
<evidence type="ECO:0000259" key="4">
    <source>
        <dbReference type="Pfam" id="PF00149"/>
    </source>
</evidence>
<dbReference type="KEGG" id="bmx:BMS_0314"/>
<dbReference type="InterPro" id="IPR006146">
    <property type="entry name" value="5'-Nucleotdase_CS"/>
</dbReference>
<dbReference type="InterPro" id="IPR029052">
    <property type="entry name" value="Metallo-depent_PP-like"/>
</dbReference>
<dbReference type="GO" id="GO:0016788">
    <property type="term" value="F:hydrolase activity, acting on ester bonds"/>
    <property type="evidence" value="ECO:0007669"/>
    <property type="project" value="InterPro"/>
</dbReference>
<dbReference type="PANTHER" id="PTHR11575:SF24">
    <property type="entry name" value="5'-NUCLEOTIDASE"/>
    <property type="match status" value="1"/>
</dbReference>
<reference evidence="7" key="1">
    <citation type="journal article" date="2013" name="ISME J.">
        <title>A small predatory core genome in the divergent marine Bacteriovorax marinus SJ and the terrestrial Bdellovibrio bacteriovorus.</title>
        <authorList>
            <person name="Crossman L.C."/>
            <person name="Chen H."/>
            <person name="Cerdeno-Tarraga A.M."/>
            <person name="Brooks K."/>
            <person name="Quail M.A."/>
            <person name="Pineiro S.A."/>
            <person name="Hobley L."/>
            <person name="Sockett R.E."/>
            <person name="Bentley S.D."/>
            <person name="Parkhill J."/>
            <person name="Williams H.N."/>
            <person name="Stine O.C."/>
        </authorList>
    </citation>
    <scope>NUCLEOTIDE SEQUENCE [LARGE SCALE GENOMIC DNA]</scope>
    <source>
        <strain evidence="7">ATCC BAA-682 / DSM 15412 / SJ</strain>
    </source>
</reference>
<dbReference type="Pfam" id="PF00149">
    <property type="entry name" value="Metallophos"/>
    <property type="match status" value="1"/>
</dbReference>
<evidence type="ECO:0000256" key="1">
    <source>
        <dbReference type="ARBA" id="ARBA00006654"/>
    </source>
</evidence>
<dbReference type="SUPFAM" id="SSF55816">
    <property type="entry name" value="5'-nucleotidase (syn. UDP-sugar hydrolase), C-terminal domain"/>
    <property type="match status" value="1"/>
</dbReference>
<dbReference type="PATRIC" id="fig|862908.3.peg.302"/>
<feature type="domain" description="5'-Nucleotidase C-terminal" evidence="5">
    <location>
        <begin position="336"/>
        <end position="467"/>
    </location>
</feature>
<dbReference type="eggNOG" id="COG0737">
    <property type="taxonomic scope" value="Bacteria"/>
</dbReference>
<evidence type="ECO:0000313" key="6">
    <source>
        <dbReference type="EMBL" id="CBW25239.1"/>
    </source>
</evidence>
<dbReference type="AlphaFoldDB" id="E1X3E4"/>
<keyword evidence="3" id="KW-0547">Nucleotide-binding</keyword>
<dbReference type="InterPro" id="IPR036907">
    <property type="entry name" value="5'-Nucleotdase_C_sf"/>
</dbReference>
<proteinExistence type="inferred from homology"/>
<dbReference type="RefSeq" id="WP_014243028.1">
    <property type="nucleotide sequence ID" value="NC_016620.1"/>
</dbReference>
<feature type="signal peptide" evidence="3">
    <location>
        <begin position="1"/>
        <end position="20"/>
    </location>
</feature>
<dbReference type="InterPro" id="IPR006179">
    <property type="entry name" value="5_nucleotidase/apyrase"/>
</dbReference>
<dbReference type="InterPro" id="IPR008334">
    <property type="entry name" value="5'-Nucleotdase_C"/>
</dbReference>
<dbReference type="PANTHER" id="PTHR11575">
    <property type="entry name" value="5'-NUCLEOTIDASE-RELATED"/>
    <property type="match status" value="1"/>
</dbReference>
<dbReference type="GO" id="GO:0009166">
    <property type="term" value="P:nucleotide catabolic process"/>
    <property type="evidence" value="ECO:0007669"/>
    <property type="project" value="InterPro"/>
</dbReference>
<feature type="chain" id="PRO_5005127640" evidence="3">
    <location>
        <begin position="21"/>
        <end position="525"/>
    </location>
</feature>
<dbReference type="OrthoDB" id="1016457at2"/>
<organism evidence="6 7">
    <name type="scientific">Halobacteriovorax marinus (strain ATCC BAA-682 / DSM 15412 / SJ)</name>
    <name type="common">Bacteriovorax marinus</name>
    <dbReference type="NCBI Taxonomy" id="862908"/>
    <lineage>
        <taxon>Bacteria</taxon>
        <taxon>Pseudomonadati</taxon>
        <taxon>Bdellovibrionota</taxon>
        <taxon>Bacteriovoracia</taxon>
        <taxon>Bacteriovoracales</taxon>
        <taxon>Halobacteriovoraceae</taxon>
        <taxon>Halobacteriovorax</taxon>
    </lineage>
</organism>
<keyword evidence="7" id="KW-1185">Reference proteome</keyword>
<dbReference type="CDD" id="cd00845">
    <property type="entry name" value="MPP_UshA_N_like"/>
    <property type="match status" value="1"/>
</dbReference>
<dbReference type="STRING" id="862908.BMS_0314"/>
<keyword evidence="3" id="KW-0378">Hydrolase</keyword>
<evidence type="ECO:0000259" key="5">
    <source>
        <dbReference type="Pfam" id="PF02872"/>
    </source>
</evidence>
<evidence type="ECO:0000256" key="3">
    <source>
        <dbReference type="RuleBase" id="RU362119"/>
    </source>
</evidence>
<dbReference type="EMBL" id="FQ312005">
    <property type="protein sequence ID" value="CBW25239.1"/>
    <property type="molecule type" value="Genomic_DNA"/>
</dbReference>
<gene>
    <name evidence="6" type="ordered locus">BMS_0314</name>
</gene>
<keyword evidence="2 3" id="KW-0732">Signal</keyword>
<name>E1X3E4_HALMS</name>
<sequence length="525" mass="59761">MTQKLLLVLLATVFTFAAKATKIQILHTNDLHSHLDHTDHLEEQGGYARLKTLISSEKKKASDAGVFNLTMDAGDFLEGNIYYLADKGRKVFELHDMIGFDVVTIGNHDYLMGTDDLDSILGDVKPSFSFLGANLFTTDRFQNIREQLRPYTEYEYNGVKIAILGLTTNDILYKWRINEGGIRDEYDTCKEYTEILRERGNDVIIALTHMGLSKDKKLAKKCPEVDAIVGGHSHHILEEVLYVENKLGKNIPIVQTGFHGRFLGKLNLDWNAEDKKLSVDNYELLPVVAEPDLEVLAKIEEANEDLYEEYGEDWLQEVVGRSELKSPLEGGNKHIWGHFINDSMKEQTGVDFSIHVEPLSGLNYPTHSNITRRDLYNGNPRTFEFDHKYGYNVYTANLNGALVKTLFKIVMRTGLPLYVSGITFDVKRETDKGYVIENLRYKGEKISSFRDYSVSFTEAIVRGGHSISKLTKLILKDGEDSGISMWETMENKLERIKILDENYLDDYGRKSNGEKIDRGYIPGIK</sequence>